<dbReference type="PROSITE" id="PS00211">
    <property type="entry name" value="ABC_TRANSPORTER_1"/>
    <property type="match status" value="1"/>
</dbReference>
<comment type="caution">
    <text evidence="4">The sequence shown here is derived from an EMBL/GenBank/DDBJ whole genome shotgun (WGS) entry which is preliminary data.</text>
</comment>
<sequence>MARARADESVAIDCSDLVIDRLGHGNPTRAIDGVTFTLRAGELMCIAGATGSGKSTLVSALAGATDPSIRVAGGEALVCGISVRRPGRRLRELTYRTGYLPQRGGADLTPQLTVQETIAEPILQRERRVNVKALAIRVATLLDELHLPLGTADKFPYELSAGMRQRVAIARSLVLEPRVLIADEPLANLDLEVRHVVFDAIARRRTEHGMAALLVSNDAAFARELRAETLMIREGHVIARGTGADLVWTPGAEPDRAETAR</sequence>
<gene>
    <name evidence="4" type="ORF">J2Y69_002905</name>
</gene>
<proteinExistence type="predicted"/>
<dbReference type="EMBL" id="JAVDUM010000013">
    <property type="protein sequence ID" value="MDR6868291.1"/>
    <property type="molecule type" value="Genomic_DNA"/>
</dbReference>
<evidence type="ECO:0000256" key="2">
    <source>
        <dbReference type="ARBA" id="ARBA00022840"/>
    </source>
</evidence>
<dbReference type="PANTHER" id="PTHR24220">
    <property type="entry name" value="IMPORT ATP-BINDING PROTEIN"/>
    <property type="match status" value="1"/>
</dbReference>
<dbReference type="GO" id="GO:0005524">
    <property type="term" value="F:ATP binding"/>
    <property type="evidence" value="ECO:0007669"/>
    <property type="project" value="UniProtKB-KW"/>
</dbReference>
<evidence type="ECO:0000256" key="1">
    <source>
        <dbReference type="ARBA" id="ARBA00022741"/>
    </source>
</evidence>
<dbReference type="Gene3D" id="3.40.50.300">
    <property type="entry name" value="P-loop containing nucleotide triphosphate hydrolases"/>
    <property type="match status" value="1"/>
</dbReference>
<dbReference type="Pfam" id="PF00005">
    <property type="entry name" value="ABC_tran"/>
    <property type="match status" value="1"/>
</dbReference>
<dbReference type="InterPro" id="IPR003439">
    <property type="entry name" value="ABC_transporter-like_ATP-bd"/>
</dbReference>
<dbReference type="PANTHER" id="PTHR24220:SF676">
    <property type="entry name" value="OLIGOPEPTIDE TRANSPORT ATP-BINDING PROTEIN AMIE"/>
    <property type="match status" value="1"/>
</dbReference>
<dbReference type="SUPFAM" id="SSF52540">
    <property type="entry name" value="P-loop containing nucleoside triphosphate hydrolases"/>
    <property type="match status" value="1"/>
</dbReference>
<protein>
    <submittedName>
        <fullName evidence="4">Peptide/nickel transport system ATP-binding protein</fullName>
    </submittedName>
</protein>
<evidence type="ECO:0000313" key="5">
    <source>
        <dbReference type="Proteomes" id="UP001259347"/>
    </source>
</evidence>
<evidence type="ECO:0000259" key="3">
    <source>
        <dbReference type="PROSITE" id="PS50893"/>
    </source>
</evidence>
<feature type="domain" description="ABC transporter" evidence="3">
    <location>
        <begin position="12"/>
        <end position="259"/>
    </location>
</feature>
<dbReference type="InterPro" id="IPR027417">
    <property type="entry name" value="P-loop_NTPase"/>
</dbReference>
<dbReference type="InterPro" id="IPR015854">
    <property type="entry name" value="ABC_transpr_LolD-like"/>
</dbReference>
<dbReference type="Proteomes" id="UP001259347">
    <property type="component" value="Unassembled WGS sequence"/>
</dbReference>
<dbReference type="PROSITE" id="PS50893">
    <property type="entry name" value="ABC_TRANSPORTER_2"/>
    <property type="match status" value="1"/>
</dbReference>
<keyword evidence="2 4" id="KW-0067">ATP-binding</keyword>
<keyword evidence="5" id="KW-1185">Reference proteome</keyword>
<accession>A0ABU1SFC9</accession>
<evidence type="ECO:0000313" key="4">
    <source>
        <dbReference type="EMBL" id="MDR6868291.1"/>
    </source>
</evidence>
<dbReference type="InterPro" id="IPR003593">
    <property type="entry name" value="AAA+_ATPase"/>
</dbReference>
<dbReference type="InterPro" id="IPR017871">
    <property type="entry name" value="ABC_transporter-like_CS"/>
</dbReference>
<reference evidence="4 5" key="1">
    <citation type="submission" date="2023-07" db="EMBL/GenBank/DDBJ databases">
        <title>Sorghum-associated microbial communities from plants grown in Nebraska, USA.</title>
        <authorList>
            <person name="Schachtman D."/>
        </authorList>
    </citation>
    <scope>NUCLEOTIDE SEQUENCE [LARGE SCALE GENOMIC DNA]</scope>
    <source>
        <strain evidence="4 5">2980</strain>
    </source>
</reference>
<name>A0ABU1SFC9_9MICO</name>
<organism evidence="4 5">
    <name type="scientific">Microbacterium resistens</name>
    <dbReference type="NCBI Taxonomy" id="156977"/>
    <lineage>
        <taxon>Bacteria</taxon>
        <taxon>Bacillati</taxon>
        <taxon>Actinomycetota</taxon>
        <taxon>Actinomycetes</taxon>
        <taxon>Micrococcales</taxon>
        <taxon>Microbacteriaceae</taxon>
        <taxon>Microbacterium</taxon>
    </lineage>
</organism>
<keyword evidence="1" id="KW-0547">Nucleotide-binding</keyword>
<dbReference type="RefSeq" id="WP_310021950.1">
    <property type="nucleotide sequence ID" value="NZ_JAVDUM010000013.1"/>
</dbReference>
<dbReference type="SMART" id="SM00382">
    <property type="entry name" value="AAA"/>
    <property type="match status" value="1"/>
</dbReference>